<evidence type="ECO:0000259" key="3">
    <source>
        <dbReference type="Pfam" id="PF02617"/>
    </source>
</evidence>
<dbReference type="SUPFAM" id="SSF54736">
    <property type="entry name" value="ClpS-like"/>
    <property type="match status" value="1"/>
</dbReference>
<name>A0A318EAN1_9GAMM</name>
<evidence type="ECO:0000256" key="1">
    <source>
        <dbReference type="HAMAP-Rule" id="MF_00302"/>
    </source>
</evidence>
<comment type="similarity">
    <text evidence="1">Belongs to the ClpS family.</text>
</comment>
<accession>A0A318EAN1</accession>
<keyword evidence="4" id="KW-0645">Protease</keyword>
<dbReference type="Pfam" id="PF02617">
    <property type="entry name" value="ClpS"/>
    <property type="match status" value="1"/>
</dbReference>
<evidence type="ECO:0000256" key="2">
    <source>
        <dbReference type="SAM" id="MobiDB-lite"/>
    </source>
</evidence>
<dbReference type="InterPro" id="IPR022935">
    <property type="entry name" value="ClpS"/>
</dbReference>
<dbReference type="NCBIfam" id="NF000672">
    <property type="entry name" value="PRK00033.1-5"/>
    <property type="match status" value="1"/>
</dbReference>
<dbReference type="EMBL" id="QICN01000008">
    <property type="protein sequence ID" value="PXV66192.1"/>
    <property type="molecule type" value="Genomic_DNA"/>
</dbReference>
<proteinExistence type="inferred from homology"/>
<organism evidence="4 5">
    <name type="scientific">Sinimarinibacterium flocculans</name>
    <dbReference type="NCBI Taxonomy" id="985250"/>
    <lineage>
        <taxon>Bacteria</taxon>
        <taxon>Pseudomonadati</taxon>
        <taxon>Pseudomonadota</taxon>
        <taxon>Gammaproteobacteria</taxon>
        <taxon>Nevskiales</taxon>
        <taxon>Nevskiaceae</taxon>
        <taxon>Sinimarinibacterium</taxon>
    </lineage>
</organism>
<dbReference type="GO" id="GO:0006508">
    <property type="term" value="P:proteolysis"/>
    <property type="evidence" value="ECO:0007669"/>
    <property type="project" value="UniProtKB-UniRule"/>
</dbReference>
<dbReference type="Gene3D" id="3.30.1390.10">
    <property type="match status" value="1"/>
</dbReference>
<evidence type="ECO:0000313" key="5">
    <source>
        <dbReference type="Proteomes" id="UP000248330"/>
    </source>
</evidence>
<dbReference type="GO" id="GO:0008233">
    <property type="term" value="F:peptidase activity"/>
    <property type="evidence" value="ECO:0007669"/>
    <property type="project" value="UniProtKB-KW"/>
</dbReference>
<dbReference type="InterPro" id="IPR014719">
    <property type="entry name" value="Ribosomal_bL12_C/ClpS-like"/>
</dbReference>
<dbReference type="OrthoDB" id="9796121at2"/>
<feature type="domain" description="Adaptor protein ClpS core" evidence="3">
    <location>
        <begin position="28"/>
        <end position="104"/>
    </location>
</feature>
<sequence length="110" mass="12414">MSNDIKPRNGTDSGQGVAVEEVKPRLQQPPMYKVVMLNDDYTPMEFVVQVLQQFFHHTREKAVQIMLTIHTQGRGVAGLFPAEIAETKTAQVNGYARQHQHPLLTVMEKA</sequence>
<protein>
    <recommendedName>
        <fullName evidence="1">ATP-dependent Clp protease adapter protein ClpS</fullName>
    </recommendedName>
</protein>
<dbReference type="FunFam" id="3.30.1390.10:FF:000002">
    <property type="entry name" value="ATP-dependent Clp protease adapter protein ClpS"/>
    <property type="match status" value="1"/>
</dbReference>
<dbReference type="RefSeq" id="WP_110265950.1">
    <property type="nucleotide sequence ID" value="NZ_CAWNXA010000008.1"/>
</dbReference>
<comment type="caution">
    <text evidence="4">The sequence shown here is derived from an EMBL/GenBank/DDBJ whole genome shotgun (WGS) entry which is preliminary data.</text>
</comment>
<dbReference type="GO" id="GO:0030163">
    <property type="term" value="P:protein catabolic process"/>
    <property type="evidence" value="ECO:0007669"/>
    <property type="project" value="InterPro"/>
</dbReference>
<keyword evidence="4" id="KW-0378">Hydrolase</keyword>
<dbReference type="HAMAP" id="MF_00302">
    <property type="entry name" value="ClpS"/>
    <property type="match status" value="1"/>
</dbReference>
<dbReference type="InterPro" id="IPR003769">
    <property type="entry name" value="ClpS_core"/>
</dbReference>
<comment type="subunit">
    <text evidence="1">Binds to the N-terminal domain of the chaperone ClpA.</text>
</comment>
<gene>
    <name evidence="1" type="primary">clpS</name>
    <name evidence="4" type="ORF">C8D93_108167</name>
</gene>
<dbReference type="PANTHER" id="PTHR33473:SF19">
    <property type="entry name" value="ATP-DEPENDENT CLP PROTEASE ADAPTER PROTEIN CLPS"/>
    <property type="match status" value="1"/>
</dbReference>
<dbReference type="Proteomes" id="UP000248330">
    <property type="component" value="Unassembled WGS sequence"/>
</dbReference>
<dbReference type="PANTHER" id="PTHR33473">
    <property type="entry name" value="ATP-DEPENDENT CLP PROTEASE ADAPTER PROTEIN CLPS1, CHLOROPLASTIC"/>
    <property type="match status" value="1"/>
</dbReference>
<feature type="region of interest" description="Disordered" evidence="2">
    <location>
        <begin position="1"/>
        <end position="22"/>
    </location>
</feature>
<keyword evidence="5" id="KW-1185">Reference proteome</keyword>
<evidence type="ECO:0000313" key="4">
    <source>
        <dbReference type="EMBL" id="PXV66192.1"/>
    </source>
</evidence>
<reference evidence="4 5" key="1">
    <citation type="submission" date="2018-04" db="EMBL/GenBank/DDBJ databases">
        <title>Genomic Encyclopedia of Type Strains, Phase IV (KMG-IV): sequencing the most valuable type-strain genomes for metagenomic binning, comparative biology and taxonomic classification.</title>
        <authorList>
            <person name="Goeker M."/>
        </authorList>
    </citation>
    <scope>NUCLEOTIDE SEQUENCE [LARGE SCALE GENOMIC DNA]</scope>
    <source>
        <strain evidence="4 5">DSM 104150</strain>
    </source>
</reference>
<comment type="function">
    <text evidence="1">Involved in the modulation of the specificity of the ClpAP-mediated ATP-dependent protein degradation.</text>
</comment>
<dbReference type="AlphaFoldDB" id="A0A318EAN1"/>